<keyword evidence="1" id="KW-0472">Membrane</keyword>
<accession>A0A4D6K8X0</accession>
<gene>
    <name evidence="2" type="ORF">E5139_02780</name>
</gene>
<dbReference type="RefSeq" id="WP_015764054.1">
    <property type="nucleotide sequence ID" value="NZ_CP039375.1"/>
</dbReference>
<name>A0A4D6K8X0_9EURY</name>
<dbReference type="GeneID" id="42177827"/>
<feature type="transmembrane region" description="Helical" evidence="1">
    <location>
        <begin position="12"/>
        <end position="33"/>
    </location>
</feature>
<organism evidence="2 3">
    <name type="scientific">Halomicrobium mukohataei</name>
    <dbReference type="NCBI Taxonomy" id="57705"/>
    <lineage>
        <taxon>Archaea</taxon>
        <taxon>Methanobacteriati</taxon>
        <taxon>Methanobacteriota</taxon>
        <taxon>Stenosarchaea group</taxon>
        <taxon>Halobacteria</taxon>
        <taxon>Halobacteriales</taxon>
        <taxon>Haloarculaceae</taxon>
        <taxon>Halomicrobium</taxon>
    </lineage>
</organism>
<feature type="transmembrane region" description="Helical" evidence="1">
    <location>
        <begin position="45"/>
        <end position="65"/>
    </location>
</feature>
<dbReference type="KEGG" id="halz:E5139_02780"/>
<dbReference type="EMBL" id="CP039375">
    <property type="protein sequence ID" value="QCD64617.1"/>
    <property type="molecule type" value="Genomic_DNA"/>
</dbReference>
<keyword evidence="1" id="KW-1133">Transmembrane helix</keyword>
<evidence type="ECO:0000313" key="2">
    <source>
        <dbReference type="EMBL" id="QCD64617.1"/>
    </source>
</evidence>
<sequence length="83" mass="9405">MQITAPHSIDLFHILFSWPIILTAYLGTVLVYVDARRRGLRAKSWAVVTFLAGPLALTVLVVYWMHTRERTGPFDPIGRQGEP</sequence>
<keyword evidence="1" id="KW-0812">Transmembrane</keyword>
<evidence type="ECO:0000313" key="3">
    <source>
        <dbReference type="Proteomes" id="UP000297053"/>
    </source>
</evidence>
<dbReference type="Proteomes" id="UP000297053">
    <property type="component" value="Chromosome"/>
</dbReference>
<evidence type="ECO:0000256" key="1">
    <source>
        <dbReference type="SAM" id="Phobius"/>
    </source>
</evidence>
<reference evidence="2 3" key="2">
    <citation type="submission" date="2019-04" db="EMBL/GenBank/DDBJ databases">
        <authorList>
            <person name="Yang S."/>
            <person name="Wei W."/>
        </authorList>
    </citation>
    <scope>NUCLEOTIDE SEQUENCE [LARGE SCALE GENOMIC DNA]</scope>
    <source>
        <strain evidence="3">ZP60</strain>
    </source>
</reference>
<reference evidence="2 3" key="1">
    <citation type="submission" date="2019-04" db="EMBL/GenBank/DDBJ databases">
        <title>Complete genome sequence of Arthrobacter sp. ZXY-2 associated with effective atrazine degradation and salt adaptation.</title>
        <authorList>
            <person name="Zhao X."/>
        </authorList>
    </citation>
    <scope>NUCLEOTIDE SEQUENCE [LARGE SCALE GENOMIC DNA]</scope>
    <source>
        <strain evidence="3">ZP60</strain>
    </source>
</reference>
<proteinExistence type="predicted"/>
<protein>
    <submittedName>
        <fullName evidence="2">Uncharacterized protein</fullName>
    </submittedName>
</protein>
<dbReference type="AlphaFoldDB" id="A0A4D6K8X0"/>